<dbReference type="Proteomes" id="UP001302494">
    <property type="component" value="Chromosome"/>
</dbReference>
<name>A0AA96JWA8_9BACT</name>
<dbReference type="GO" id="GO:0009051">
    <property type="term" value="P:pentose-phosphate shunt, oxidative branch"/>
    <property type="evidence" value="ECO:0007669"/>
    <property type="project" value="TreeGrafter"/>
</dbReference>
<dbReference type="GO" id="GO:0006006">
    <property type="term" value="P:glucose metabolic process"/>
    <property type="evidence" value="ECO:0007669"/>
    <property type="project" value="UniProtKB-KW"/>
</dbReference>
<evidence type="ECO:0000259" key="7">
    <source>
        <dbReference type="Pfam" id="PF00479"/>
    </source>
</evidence>
<evidence type="ECO:0000313" key="10">
    <source>
        <dbReference type="Proteomes" id="UP001302494"/>
    </source>
</evidence>
<keyword evidence="3" id="KW-0521">NADP</keyword>
<keyword evidence="5" id="KW-0119">Carbohydrate metabolism</keyword>
<dbReference type="Pfam" id="PF02781">
    <property type="entry name" value="G6PD_C"/>
    <property type="match status" value="1"/>
</dbReference>
<keyword evidence="4 9" id="KW-0560">Oxidoreductase</keyword>
<evidence type="ECO:0000256" key="2">
    <source>
        <dbReference type="ARBA" id="ARBA00022526"/>
    </source>
</evidence>
<dbReference type="NCBIfam" id="NF009492">
    <property type="entry name" value="PRK12853.1-3"/>
    <property type="match status" value="1"/>
</dbReference>
<evidence type="ECO:0000256" key="3">
    <source>
        <dbReference type="ARBA" id="ARBA00022857"/>
    </source>
</evidence>
<gene>
    <name evidence="9" type="ORF">PQG83_02585</name>
</gene>
<dbReference type="SUPFAM" id="SSF51735">
    <property type="entry name" value="NAD(P)-binding Rossmann-fold domains"/>
    <property type="match status" value="1"/>
</dbReference>
<dbReference type="InterPro" id="IPR036291">
    <property type="entry name" value="NAD(P)-bd_dom_sf"/>
</dbReference>
<dbReference type="KEGG" id="nneo:PQG83_02585"/>
<evidence type="ECO:0000256" key="4">
    <source>
        <dbReference type="ARBA" id="ARBA00023002"/>
    </source>
</evidence>
<dbReference type="RefSeq" id="WP_312746455.1">
    <property type="nucleotide sequence ID" value="NZ_CP116968.1"/>
</dbReference>
<keyword evidence="2" id="KW-0313">Glucose metabolism</keyword>
<feature type="compositionally biased region" description="Polar residues" evidence="6">
    <location>
        <begin position="461"/>
        <end position="472"/>
    </location>
</feature>
<dbReference type="Pfam" id="PF00479">
    <property type="entry name" value="G6PD_N"/>
    <property type="match status" value="1"/>
</dbReference>
<dbReference type="PANTHER" id="PTHR23429:SF0">
    <property type="entry name" value="GLUCOSE-6-PHOSPHATE 1-DEHYDROGENASE"/>
    <property type="match status" value="1"/>
</dbReference>
<dbReference type="InterPro" id="IPR022675">
    <property type="entry name" value="G6P_DH_C"/>
</dbReference>
<feature type="domain" description="Glucose-6-phosphate dehydrogenase NAD-binding" evidence="7">
    <location>
        <begin position="6"/>
        <end position="172"/>
    </location>
</feature>
<dbReference type="InterPro" id="IPR022674">
    <property type="entry name" value="G6P_DH_NAD-bd"/>
</dbReference>
<evidence type="ECO:0000256" key="1">
    <source>
        <dbReference type="ARBA" id="ARBA00004937"/>
    </source>
</evidence>
<organism evidence="9 10">
    <name type="scientific">Candidatus Nitrospira neomarina</name>
    <dbReference type="NCBI Taxonomy" id="3020899"/>
    <lineage>
        <taxon>Bacteria</taxon>
        <taxon>Pseudomonadati</taxon>
        <taxon>Nitrospirota</taxon>
        <taxon>Nitrospiria</taxon>
        <taxon>Nitrospirales</taxon>
        <taxon>Nitrospiraceae</taxon>
        <taxon>Nitrospira</taxon>
    </lineage>
</organism>
<dbReference type="PANTHER" id="PTHR23429">
    <property type="entry name" value="GLUCOSE-6-PHOSPHATE 1-DEHYDROGENASE G6PD"/>
    <property type="match status" value="1"/>
</dbReference>
<reference evidence="9 10" key="1">
    <citation type="submission" date="2023-01" db="EMBL/GenBank/DDBJ databases">
        <title>Cultivation and genomic characterization of new, ubiquitous marine nitrite-oxidizing bacteria from the Nitrospirales.</title>
        <authorList>
            <person name="Mueller A.J."/>
            <person name="Daebeler A."/>
            <person name="Herbold C.W."/>
            <person name="Kirkegaard R.H."/>
            <person name="Daims H."/>
        </authorList>
    </citation>
    <scope>NUCLEOTIDE SEQUENCE [LARGE SCALE GENOMIC DNA]</scope>
    <source>
        <strain evidence="9 10">DK</strain>
    </source>
</reference>
<dbReference type="GO" id="GO:0005829">
    <property type="term" value="C:cytosol"/>
    <property type="evidence" value="ECO:0007669"/>
    <property type="project" value="TreeGrafter"/>
</dbReference>
<dbReference type="InterPro" id="IPR001282">
    <property type="entry name" value="G6P_DH"/>
</dbReference>
<dbReference type="PRINTS" id="PR00079">
    <property type="entry name" value="G6PDHDRGNASE"/>
</dbReference>
<evidence type="ECO:0000256" key="5">
    <source>
        <dbReference type="ARBA" id="ARBA00023277"/>
    </source>
</evidence>
<evidence type="ECO:0000313" key="9">
    <source>
        <dbReference type="EMBL" id="WNM62652.1"/>
    </source>
</evidence>
<dbReference type="Gene3D" id="3.40.50.720">
    <property type="entry name" value="NAD(P)-binding Rossmann-like Domain"/>
    <property type="match status" value="1"/>
</dbReference>
<dbReference type="AlphaFoldDB" id="A0AA96JWA8"/>
<evidence type="ECO:0000259" key="8">
    <source>
        <dbReference type="Pfam" id="PF02781"/>
    </source>
</evidence>
<dbReference type="SUPFAM" id="SSF55347">
    <property type="entry name" value="Glyceraldehyde-3-phosphate dehydrogenase-like, C-terminal domain"/>
    <property type="match status" value="1"/>
</dbReference>
<feature type="domain" description="Glucose-6-phosphate dehydrogenase C-terminal" evidence="8">
    <location>
        <begin position="179"/>
        <end position="455"/>
    </location>
</feature>
<dbReference type="GO" id="GO:0004345">
    <property type="term" value="F:glucose-6-phosphate dehydrogenase activity"/>
    <property type="evidence" value="ECO:0007669"/>
    <property type="project" value="UniProtKB-EC"/>
</dbReference>
<dbReference type="GO" id="GO:0050661">
    <property type="term" value="F:NADP binding"/>
    <property type="evidence" value="ECO:0007669"/>
    <property type="project" value="InterPro"/>
</dbReference>
<dbReference type="Gene3D" id="3.30.360.10">
    <property type="entry name" value="Dihydrodipicolinate Reductase, domain 2"/>
    <property type="match status" value="1"/>
</dbReference>
<protein>
    <submittedName>
        <fullName evidence="9">Glucose-6-phosphate dehydrogenase</fullName>
        <ecNumber evidence="9">1.1.1.49</ecNumber>
    </submittedName>
</protein>
<feature type="region of interest" description="Disordered" evidence="6">
    <location>
        <begin position="451"/>
        <end position="483"/>
    </location>
</feature>
<sequence>MYEHLVIFGATGDVSKRYVFPALAQVFANRGLPTEYKITGVGRRDWHTPQFQEHVSEFLANHHTPPPSRSREGFLESLEYVRVEDLGDTRQIQSIFNKQAGSTLLYLGLPPQMFPPVLESLRQVNLPPGTRLIIEKPFGLSYAQSQNLNRIVHQKFPEESIFRIDHFLGMPIVCTIFGLRFANPVFTPIWNRHSINKIEVIWDETLTVEGRADFYDRAGALKDMIQNHLLQLLAVLAHEPLETMWSPDFRDKRVELFQSVRKPSRAEIRAQTVRARYRSGEIGGVRVPGYAKSKGVVPGRNTETFAQVILWVDNERWQGVPFVLRSGKALSRDRKEIRVHFKPGQKNTESLLSEEGGNILRLNLASEEVNLGIFTIQEAGGVTPAPMRVDDPISPERLSPYERLFLEAMSGQSRLFVRDDEVEEMWQIIQPIADAWAENVVPLQVYPAGSNGPSLEDTEGVTESAQFPTTADTPGGEPFPSYH</sequence>
<comment type="pathway">
    <text evidence="1">Carbohydrate degradation; pentose phosphate pathway; D-ribulose 5-phosphate from D-glucose 6-phosphate (oxidative stage): step 1/3.</text>
</comment>
<evidence type="ECO:0000256" key="6">
    <source>
        <dbReference type="SAM" id="MobiDB-lite"/>
    </source>
</evidence>
<dbReference type="EMBL" id="CP116968">
    <property type="protein sequence ID" value="WNM62652.1"/>
    <property type="molecule type" value="Genomic_DNA"/>
</dbReference>
<proteinExistence type="predicted"/>
<dbReference type="PIRSF" id="PIRSF000110">
    <property type="entry name" value="G6PD"/>
    <property type="match status" value="1"/>
</dbReference>
<keyword evidence="10" id="KW-1185">Reference proteome</keyword>
<accession>A0AA96JWA8</accession>
<dbReference type="EC" id="1.1.1.49" evidence="9"/>